<dbReference type="GO" id="GO:0140999">
    <property type="term" value="F:histone H3K4 trimethyltransferase activity"/>
    <property type="evidence" value="ECO:0007669"/>
    <property type="project" value="UniProtKB-EC"/>
</dbReference>
<feature type="region of interest" description="Disordered" evidence="11">
    <location>
        <begin position="1"/>
        <end position="127"/>
    </location>
</feature>
<evidence type="ECO:0000256" key="3">
    <source>
        <dbReference type="ARBA" id="ARBA00022603"/>
    </source>
</evidence>
<dbReference type="CDD" id="cd00590">
    <property type="entry name" value="RRM_SF"/>
    <property type="match status" value="1"/>
</dbReference>
<proteinExistence type="predicted"/>
<reference evidence="14 15" key="1">
    <citation type="submission" date="2018-03" db="EMBL/GenBank/DDBJ databases">
        <authorList>
            <person name="Fogelqvist J."/>
        </authorList>
    </citation>
    <scope>NUCLEOTIDE SEQUENCE [LARGE SCALE GENOMIC DNA]</scope>
</reference>
<dbReference type="Proteomes" id="UP000290189">
    <property type="component" value="Unassembled WGS sequence"/>
</dbReference>
<dbReference type="GO" id="GO:0003723">
    <property type="term" value="F:RNA binding"/>
    <property type="evidence" value="ECO:0007669"/>
    <property type="project" value="InterPro"/>
</dbReference>
<keyword evidence="4" id="KW-0808">Transferase</keyword>
<feature type="domain" description="Post-SET" evidence="13">
    <location>
        <begin position="648"/>
        <end position="664"/>
    </location>
</feature>
<feature type="region of interest" description="Disordered" evidence="11">
    <location>
        <begin position="457"/>
        <end position="493"/>
    </location>
</feature>
<dbReference type="InterPro" id="IPR046341">
    <property type="entry name" value="SET_dom_sf"/>
</dbReference>
<evidence type="ECO:0000313" key="14">
    <source>
        <dbReference type="EMBL" id="SPQ94751.1"/>
    </source>
</evidence>
<dbReference type="PROSITE" id="PS50868">
    <property type="entry name" value="POST_SET"/>
    <property type="match status" value="1"/>
</dbReference>
<evidence type="ECO:0000259" key="12">
    <source>
        <dbReference type="PROSITE" id="PS50280"/>
    </source>
</evidence>
<comment type="catalytic activity">
    <reaction evidence="8">
        <text>L-lysyl(4)-[histone H3] + 3 S-adenosyl-L-methionine = N(6),N(6),N(6)-trimethyl-L-lysyl(4)-[histone H3] + 3 S-adenosyl-L-homocysteine + 3 H(+)</text>
        <dbReference type="Rhea" id="RHEA:60260"/>
        <dbReference type="Rhea" id="RHEA-COMP:15537"/>
        <dbReference type="Rhea" id="RHEA-COMP:15547"/>
        <dbReference type="ChEBI" id="CHEBI:15378"/>
        <dbReference type="ChEBI" id="CHEBI:29969"/>
        <dbReference type="ChEBI" id="CHEBI:57856"/>
        <dbReference type="ChEBI" id="CHEBI:59789"/>
        <dbReference type="ChEBI" id="CHEBI:61961"/>
        <dbReference type="EC" id="2.1.1.354"/>
    </reaction>
</comment>
<dbReference type="Pfam" id="PF00856">
    <property type="entry name" value="SET"/>
    <property type="match status" value="1"/>
</dbReference>
<evidence type="ECO:0000256" key="11">
    <source>
        <dbReference type="SAM" id="MobiDB-lite"/>
    </source>
</evidence>
<evidence type="ECO:0000256" key="1">
    <source>
        <dbReference type="ARBA" id="ARBA00004123"/>
    </source>
</evidence>
<keyword evidence="7" id="KW-0539">Nucleus</keyword>
<organism evidence="14 15">
    <name type="scientific">Plasmodiophora brassicae</name>
    <name type="common">Clubroot disease agent</name>
    <dbReference type="NCBI Taxonomy" id="37360"/>
    <lineage>
        <taxon>Eukaryota</taxon>
        <taxon>Sar</taxon>
        <taxon>Rhizaria</taxon>
        <taxon>Endomyxa</taxon>
        <taxon>Phytomyxea</taxon>
        <taxon>Plasmodiophorida</taxon>
        <taxon>Plasmodiophoridae</taxon>
        <taxon>Plasmodiophora</taxon>
    </lineage>
</organism>
<dbReference type="SMART" id="SM00317">
    <property type="entry name" value="SET"/>
    <property type="match status" value="1"/>
</dbReference>
<dbReference type="InterPro" id="IPR035979">
    <property type="entry name" value="RBD_domain_sf"/>
</dbReference>
<keyword evidence="3" id="KW-0489">Methyltransferase</keyword>
<dbReference type="SMART" id="SM00360">
    <property type="entry name" value="RRM"/>
    <property type="match status" value="1"/>
</dbReference>
<dbReference type="Gene3D" id="2.170.270.10">
    <property type="entry name" value="SET domain"/>
    <property type="match status" value="1"/>
</dbReference>
<evidence type="ECO:0000256" key="4">
    <source>
        <dbReference type="ARBA" id="ARBA00022679"/>
    </source>
</evidence>
<evidence type="ECO:0000256" key="6">
    <source>
        <dbReference type="ARBA" id="ARBA00022853"/>
    </source>
</evidence>
<dbReference type="SUPFAM" id="SSF54928">
    <property type="entry name" value="RNA-binding domain, RBD"/>
    <property type="match status" value="1"/>
</dbReference>
<feature type="compositionally biased region" description="Basic and acidic residues" evidence="11">
    <location>
        <begin position="63"/>
        <end position="72"/>
    </location>
</feature>
<evidence type="ECO:0000256" key="9">
    <source>
        <dbReference type="ARBA" id="ARBA00047583"/>
    </source>
</evidence>
<accession>A0A3P3Y3P9</accession>
<protein>
    <recommendedName>
        <fullName evidence="2">[histone H3]-lysine(4) N-trimethyltransferase</fullName>
        <ecNumber evidence="2">2.1.1.354</ecNumber>
    </recommendedName>
</protein>
<evidence type="ECO:0000256" key="10">
    <source>
        <dbReference type="ARBA" id="ARBA00049129"/>
    </source>
</evidence>
<sequence>MASHRSRSPSLLDSVSSRSASPAERQRWGRSSSSSSQRASPRQSSTMSPRRDRRSRSRSGGRNPRDDRERSFGHHRGRHVFRGYHSKGERHREPHAQPHPRAAGQLDEASHPDLASQRGRASLPPQASLFAANVQAMRRAVSDGFADTAGPPRRKFDRKGPRRDVYSNRGRPYRSPGHQRQEFGDSFSFPRDQQDRDAEALRPRPLRAVTPPLDAARERERVSSSAVRPRPPLSIRDDVTTIAPPDSTISPVAVSVELGEFNSSGSTAEASLSHMGSSVFVKNLPDECNWDFVSQFFRSFNPTEVCYAVDGWRVSFESAERRDNVVDAFHGTAVHGSVISVVPWVALSSRPPPETPDLNLHSSEIADDAVGVEGSSQRSRDNPLSSDNADDTANSLAFGEEERERPRPSSSPTISSSSGNGMAEQDQLPEPARSESLSLPPVHATGSVRTEGFYRLAKRQAAPKSPKRGFAADAKRDQNQEPDDTADVLSSRRSDRADRRRFCAALPAASTVLQGNALASRKKSLQLFRSSIHAWGVRTTEPLLAGELVIEYIGEIISARVADIREKQYERSGIGSSYFFKVDDDMIIDATKQGNLARYINHSCMPNCKARVVTVGTTRRIAIYALRAIRPGEELSYDYKFADEPEEDKIPCWCGTKRCRGFLN</sequence>
<dbReference type="GO" id="GO:0032259">
    <property type="term" value="P:methylation"/>
    <property type="evidence" value="ECO:0007669"/>
    <property type="project" value="UniProtKB-KW"/>
</dbReference>
<feature type="compositionally biased region" description="Low complexity" evidence="11">
    <location>
        <begin position="8"/>
        <end position="45"/>
    </location>
</feature>
<dbReference type="InterPro" id="IPR000504">
    <property type="entry name" value="RRM_dom"/>
</dbReference>
<dbReference type="SUPFAM" id="SSF82199">
    <property type="entry name" value="SET domain"/>
    <property type="match status" value="1"/>
</dbReference>
<keyword evidence="5" id="KW-0949">S-adenosyl-L-methionine</keyword>
<comment type="catalytic activity">
    <reaction evidence="9">
        <text>N(6)-methyl-L-lysyl(4)-[histone H3] + S-adenosyl-L-methionine = N(6),N(6)-dimethyl-L-lysyl(4)-[histone H3] + S-adenosyl-L-homocysteine + H(+)</text>
        <dbReference type="Rhea" id="RHEA:60268"/>
        <dbReference type="Rhea" id="RHEA-COMP:15540"/>
        <dbReference type="Rhea" id="RHEA-COMP:15543"/>
        <dbReference type="ChEBI" id="CHEBI:15378"/>
        <dbReference type="ChEBI" id="CHEBI:57856"/>
        <dbReference type="ChEBI" id="CHEBI:59789"/>
        <dbReference type="ChEBI" id="CHEBI:61929"/>
        <dbReference type="ChEBI" id="CHEBI:61976"/>
    </reaction>
</comment>
<dbReference type="PANTHER" id="PTHR45814:SF2">
    <property type="entry name" value="HISTONE-LYSINE N-METHYLTRANSFERASE SETD1"/>
    <property type="match status" value="1"/>
</dbReference>
<dbReference type="InterPro" id="IPR001214">
    <property type="entry name" value="SET_dom"/>
</dbReference>
<dbReference type="PROSITE" id="PS50280">
    <property type="entry name" value="SET"/>
    <property type="match status" value="1"/>
</dbReference>
<evidence type="ECO:0000256" key="2">
    <source>
        <dbReference type="ARBA" id="ARBA00012182"/>
    </source>
</evidence>
<dbReference type="EC" id="2.1.1.354" evidence="2"/>
<feature type="region of interest" description="Disordered" evidence="11">
    <location>
        <begin position="143"/>
        <end position="246"/>
    </location>
</feature>
<keyword evidence="6" id="KW-0156">Chromatin regulator</keyword>
<dbReference type="PANTHER" id="PTHR45814">
    <property type="entry name" value="HISTONE-LYSINE N-METHYLTRANSFERASE SETD1"/>
    <property type="match status" value="1"/>
</dbReference>
<keyword evidence="14" id="KW-0496">Mitochondrion</keyword>
<feature type="domain" description="SET" evidence="12">
    <location>
        <begin position="523"/>
        <end position="640"/>
    </location>
</feature>
<evidence type="ECO:0000259" key="13">
    <source>
        <dbReference type="PROSITE" id="PS50868"/>
    </source>
</evidence>
<dbReference type="GO" id="GO:0048188">
    <property type="term" value="C:Set1C/COMPASS complex"/>
    <property type="evidence" value="ECO:0007669"/>
    <property type="project" value="TreeGrafter"/>
</dbReference>
<geneLocation type="mitochondrion" evidence="14"/>
<comment type="subcellular location">
    <subcellularLocation>
        <location evidence="1">Nucleus</location>
    </subcellularLocation>
</comment>
<dbReference type="EMBL" id="OVEO01000003">
    <property type="protein sequence ID" value="SPQ94751.1"/>
    <property type="molecule type" value="Genomic_DNA"/>
</dbReference>
<evidence type="ECO:0000313" key="15">
    <source>
        <dbReference type="Proteomes" id="UP000290189"/>
    </source>
</evidence>
<dbReference type="AlphaFoldDB" id="A0A3P3Y3P9"/>
<feature type="compositionally biased region" description="Basic and acidic residues" evidence="11">
    <location>
        <begin position="192"/>
        <end position="202"/>
    </location>
</feature>
<comment type="catalytic activity">
    <reaction evidence="10">
        <text>N(6),N(6)-dimethyl-L-lysyl(4)-[histone H3] + S-adenosyl-L-methionine = N(6),N(6),N(6)-trimethyl-L-lysyl(4)-[histone H3] + S-adenosyl-L-homocysteine + H(+)</text>
        <dbReference type="Rhea" id="RHEA:60272"/>
        <dbReference type="Rhea" id="RHEA-COMP:15537"/>
        <dbReference type="Rhea" id="RHEA-COMP:15540"/>
        <dbReference type="ChEBI" id="CHEBI:15378"/>
        <dbReference type="ChEBI" id="CHEBI:57856"/>
        <dbReference type="ChEBI" id="CHEBI:59789"/>
        <dbReference type="ChEBI" id="CHEBI:61961"/>
        <dbReference type="ChEBI" id="CHEBI:61976"/>
    </reaction>
</comment>
<feature type="compositionally biased region" description="Low complexity" evidence="11">
    <location>
        <begin position="408"/>
        <end position="418"/>
    </location>
</feature>
<name>A0A3P3Y3P9_PLABS</name>
<feature type="compositionally biased region" description="Basic and acidic residues" evidence="11">
    <location>
        <begin position="86"/>
        <end position="96"/>
    </location>
</feature>
<dbReference type="SMART" id="SM00508">
    <property type="entry name" value="PostSET"/>
    <property type="match status" value="1"/>
</dbReference>
<feature type="region of interest" description="Disordered" evidence="11">
    <location>
        <begin position="370"/>
        <end position="444"/>
    </location>
</feature>
<dbReference type="InterPro" id="IPR012677">
    <property type="entry name" value="Nucleotide-bd_a/b_plait_sf"/>
</dbReference>
<evidence type="ECO:0000256" key="7">
    <source>
        <dbReference type="ARBA" id="ARBA00023242"/>
    </source>
</evidence>
<evidence type="ECO:0000256" key="8">
    <source>
        <dbReference type="ARBA" id="ARBA00047571"/>
    </source>
</evidence>
<dbReference type="InterPro" id="IPR003616">
    <property type="entry name" value="Post-SET_dom"/>
</dbReference>
<evidence type="ECO:0000256" key="5">
    <source>
        <dbReference type="ARBA" id="ARBA00022691"/>
    </source>
</evidence>
<gene>
    <name evidence="14" type="ORF">PLBR_LOCUS1966</name>
</gene>
<feature type="compositionally biased region" description="Polar residues" evidence="11">
    <location>
        <begin position="374"/>
        <end position="395"/>
    </location>
</feature>
<dbReference type="InterPro" id="IPR044570">
    <property type="entry name" value="Set1-like"/>
</dbReference>
<dbReference type="Gene3D" id="3.30.70.330">
    <property type="match status" value="1"/>
</dbReference>
<feature type="compositionally biased region" description="Basic residues" evidence="11">
    <location>
        <begin position="73"/>
        <end position="85"/>
    </location>
</feature>